<dbReference type="EMBL" id="LAZR01010344">
    <property type="protein sequence ID" value="KKM67470.1"/>
    <property type="molecule type" value="Genomic_DNA"/>
</dbReference>
<gene>
    <name evidence="1" type="ORF">LCGC14_1470830</name>
</gene>
<accession>A0A0F9LSW7</accession>
<sequence>MNEKNREIRIVVKASLETYWVESFPLEGCSFDMLDSVRKKAVEDLKKGLDKKLIVLNIKTDVIFE</sequence>
<comment type="caution">
    <text evidence="1">The sequence shown here is derived from an EMBL/GenBank/DDBJ whole genome shotgun (WGS) entry which is preliminary data.</text>
</comment>
<evidence type="ECO:0000313" key="1">
    <source>
        <dbReference type="EMBL" id="KKM67470.1"/>
    </source>
</evidence>
<proteinExistence type="predicted"/>
<reference evidence="1" key="1">
    <citation type="journal article" date="2015" name="Nature">
        <title>Complex archaea that bridge the gap between prokaryotes and eukaryotes.</title>
        <authorList>
            <person name="Spang A."/>
            <person name="Saw J.H."/>
            <person name="Jorgensen S.L."/>
            <person name="Zaremba-Niedzwiedzka K."/>
            <person name="Martijn J."/>
            <person name="Lind A.E."/>
            <person name="van Eijk R."/>
            <person name="Schleper C."/>
            <person name="Guy L."/>
            <person name="Ettema T.J."/>
        </authorList>
    </citation>
    <scope>NUCLEOTIDE SEQUENCE</scope>
</reference>
<name>A0A0F9LSW7_9ZZZZ</name>
<dbReference type="AlphaFoldDB" id="A0A0F9LSW7"/>
<protein>
    <submittedName>
        <fullName evidence="1">Uncharacterized protein</fullName>
    </submittedName>
</protein>
<organism evidence="1">
    <name type="scientific">marine sediment metagenome</name>
    <dbReference type="NCBI Taxonomy" id="412755"/>
    <lineage>
        <taxon>unclassified sequences</taxon>
        <taxon>metagenomes</taxon>
        <taxon>ecological metagenomes</taxon>
    </lineage>
</organism>